<evidence type="ECO:0000256" key="1">
    <source>
        <dbReference type="SAM" id="Phobius"/>
    </source>
</evidence>
<dbReference type="AlphaFoldDB" id="M5Q2P2"/>
<accession>M5Q2P2</accession>
<name>M5Q2P2_DESAF</name>
<organism evidence="3 4">
    <name type="scientific">Desulfocurvibacter africanus PCS</name>
    <dbReference type="NCBI Taxonomy" id="1262666"/>
    <lineage>
        <taxon>Bacteria</taxon>
        <taxon>Pseudomonadati</taxon>
        <taxon>Thermodesulfobacteriota</taxon>
        <taxon>Desulfovibrionia</taxon>
        <taxon>Desulfovibrionales</taxon>
        <taxon>Desulfovibrionaceae</taxon>
        <taxon>Desulfocurvibacter</taxon>
    </lineage>
</organism>
<dbReference type="PATRIC" id="fig|1262666.3.peg.1545"/>
<dbReference type="InterPro" id="IPR043717">
    <property type="entry name" value="DUF5658"/>
</dbReference>
<gene>
    <name evidence="3" type="ORF">PCS_01521</name>
</gene>
<dbReference type="Pfam" id="PF18902">
    <property type="entry name" value="DUF5658"/>
    <property type="match status" value="1"/>
</dbReference>
<keyword evidence="1" id="KW-1133">Transmembrane helix</keyword>
<reference evidence="3 4" key="1">
    <citation type="journal article" date="2013" name="Genome Announc.">
        <title>Draft Genome Sequence for Desulfovibrio africanus Strain PCS.</title>
        <authorList>
            <person name="Brown S.D."/>
            <person name="Utturkar S.M."/>
            <person name="Arkin A.P."/>
            <person name="Deutschbauer A.M."/>
            <person name="Elias D.A."/>
            <person name="Hazen T.C."/>
            <person name="Chakraborty R."/>
        </authorList>
    </citation>
    <scope>NUCLEOTIDE SEQUENCE [LARGE SCALE GENOMIC DNA]</scope>
    <source>
        <strain evidence="3 4">PCS</strain>
    </source>
</reference>
<protein>
    <recommendedName>
        <fullName evidence="2">DUF5658 domain-containing protein</fullName>
    </recommendedName>
</protein>
<keyword evidence="1" id="KW-0472">Membrane</keyword>
<feature type="domain" description="DUF5658" evidence="2">
    <location>
        <begin position="9"/>
        <end position="98"/>
    </location>
</feature>
<feature type="transmembrane region" description="Helical" evidence="1">
    <location>
        <begin position="6"/>
        <end position="27"/>
    </location>
</feature>
<dbReference type="Proteomes" id="UP000011922">
    <property type="component" value="Unassembled WGS sequence"/>
</dbReference>
<dbReference type="RefSeq" id="WP_005985735.1">
    <property type="nucleotide sequence ID" value="NZ_AOSV01000016.1"/>
</dbReference>
<feature type="transmembrane region" description="Helical" evidence="1">
    <location>
        <begin position="80"/>
        <end position="98"/>
    </location>
</feature>
<evidence type="ECO:0000313" key="3">
    <source>
        <dbReference type="EMBL" id="EMG37583.1"/>
    </source>
</evidence>
<comment type="caution">
    <text evidence="3">The sequence shown here is derived from an EMBL/GenBank/DDBJ whole genome shotgun (WGS) entry which is preliminary data.</text>
</comment>
<dbReference type="EMBL" id="AOSV01000016">
    <property type="protein sequence ID" value="EMG37583.1"/>
    <property type="molecule type" value="Genomic_DNA"/>
</dbReference>
<proteinExistence type="predicted"/>
<keyword evidence="1" id="KW-0812">Transmembrane</keyword>
<dbReference type="OrthoDB" id="5465403at2"/>
<feature type="transmembrane region" description="Helical" evidence="1">
    <location>
        <begin position="48"/>
        <end position="68"/>
    </location>
</feature>
<evidence type="ECO:0000313" key="4">
    <source>
        <dbReference type="Proteomes" id="UP000011922"/>
    </source>
</evidence>
<sequence>MLNWTLAALLVLLQVPDILTTNAILAAGGRELNPVMRLCMRLSSAWRLSWLPWWMPKMAVAMGGAWILGSSQDTDARIALALLALAYLAVVGSNLVQLQRLRARARRRAA</sequence>
<evidence type="ECO:0000259" key="2">
    <source>
        <dbReference type="Pfam" id="PF18902"/>
    </source>
</evidence>